<dbReference type="Pfam" id="PF04014">
    <property type="entry name" value="MazE_antitoxin"/>
    <property type="match status" value="1"/>
</dbReference>
<dbReference type="PROSITE" id="PS51740">
    <property type="entry name" value="SPOVT_ABRB"/>
    <property type="match status" value="1"/>
</dbReference>
<dbReference type="NCBIfam" id="TIGR01439">
    <property type="entry name" value="lp_hng_hel_AbrB"/>
    <property type="match status" value="1"/>
</dbReference>
<dbReference type="GO" id="GO:0003677">
    <property type="term" value="F:DNA binding"/>
    <property type="evidence" value="ECO:0007669"/>
    <property type="project" value="UniProtKB-KW"/>
</dbReference>
<evidence type="ECO:0000256" key="1">
    <source>
        <dbReference type="PROSITE-ProRule" id="PRU01076"/>
    </source>
</evidence>
<dbReference type="RefSeq" id="WP_398282002.1">
    <property type="nucleotide sequence ID" value="NZ_JBITLV010000005.1"/>
</dbReference>
<accession>A0ABW8APV6</accession>
<dbReference type="SUPFAM" id="SSF89447">
    <property type="entry name" value="AbrB/MazE/MraZ-like"/>
    <property type="match status" value="1"/>
</dbReference>
<evidence type="ECO:0000259" key="2">
    <source>
        <dbReference type="PROSITE" id="PS51740"/>
    </source>
</evidence>
<reference evidence="3 4" key="1">
    <citation type="submission" date="2024-10" db="EMBL/GenBank/DDBJ databases">
        <title>The Natural Products Discovery Center: Release of the First 8490 Sequenced Strains for Exploring Actinobacteria Biosynthetic Diversity.</title>
        <authorList>
            <person name="Kalkreuter E."/>
            <person name="Kautsar S.A."/>
            <person name="Yang D."/>
            <person name="Bader C.D."/>
            <person name="Teijaro C.N."/>
            <person name="Fluegel L."/>
            <person name="Davis C.M."/>
            <person name="Simpson J.R."/>
            <person name="Lauterbach L."/>
            <person name="Steele A.D."/>
            <person name="Gui C."/>
            <person name="Meng S."/>
            <person name="Li G."/>
            <person name="Viehrig K."/>
            <person name="Ye F."/>
            <person name="Su P."/>
            <person name="Kiefer A.F."/>
            <person name="Nichols A."/>
            <person name="Cepeda A.J."/>
            <person name="Yan W."/>
            <person name="Fan B."/>
            <person name="Jiang Y."/>
            <person name="Adhikari A."/>
            <person name="Zheng C.-J."/>
            <person name="Schuster L."/>
            <person name="Cowan T.M."/>
            <person name="Smanski M.J."/>
            <person name="Chevrette M.G."/>
            <person name="De Carvalho L.P.S."/>
            <person name="Shen B."/>
        </authorList>
    </citation>
    <scope>NUCLEOTIDE SEQUENCE [LARGE SCALE GENOMIC DNA]</scope>
    <source>
        <strain evidence="3 4">NPDC049639</strain>
    </source>
</reference>
<dbReference type="Proteomes" id="UP001612915">
    <property type="component" value="Unassembled WGS sequence"/>
</dbReference>
<gene>
    <name evidence="3" type="ORF">ACIB24_15175</name>
</gene>
<comment type="caution">
    <text evidence="3">The sequence shown here is derived from an EMBL/GenBank/DDBJ whole genome shotgun (WGS) entry which is preliminary data.</text>
</comment>
<evidence type="ECO:0000313" key="3">
    <source>
        <dbReference type="EMBL" id="MFI7588410.1"/>
    </source>
</evidence>
<dbReference type="SMART" id="SM00966">
    <property type="entry name" value="SpoVT_AbrB"/>
    <property type="match status" value="1"/>
</dbReference>
<keyword evidence="4" id="KW-1185">Reference proteome</keyword>
<dbReference type="InterPro" id="IPR037914">
    <property type="entry name" value="SpoVT-AbrB_sf"/>
</dbReference>
<keyword evidence="1 3" id="KW-0238">DNA-binding</keyword>
<dbReference type="EMBL" id="JBITLV010000005">
    <property type="protein sequence ID" value="MFI7588410.1"/>
    <property type="molecule type" value="Genomic_DNA"/>
</dbReference>
<evidence type="ECO:0000313" key="4">
    <source>
        <dbReference type="Proteomes" id="UP001612915"/>
    </source>
</evidence>
<dbReference type="InterPro" id="IPR007159">
    <property type="entry name" value="SpoVT-AbrB_dom"/>
</dbReference>
<organism evidence="3 4">
    <name type="scientific">Spongisporangium articulatum</name>
    <dbReference type="NCBI Taxonomy" id="3362603"/>
    <lineage>
        <taxon>Bacteria</taxon>
        <taxon>Bacillati</taxon>
        <taxon>Actinomycetota</taxon>
        <taxon>Actinomycetes</taxon>
        <taxon>Kineosporiales</taxon>
        <taxon>Kineosporiaceae</taxon>
        <taxon>Spongisporangium</taxon>
    </lineage>
</organism>
<name>A0ABW8APV6_9ACTN</name>
<dbReference type="Gene3D" id="2.10.260.10">
    <property type="match status" value="1"/>
</dbReference>
<protein>
    <submittedName>
        <fullName evidence="3">AbrB/MazE/SpoVT family DNA-binding domain-containing protein</fullName>
    </submittedName>
</protein>
<proteinExistence type="predicted"/>
<sequence length="86" mass="9181">MSWATVTSKGQVTIPADVRKKLGLKRGSRVNFVEREDGVIEIVPVTRSIMSLRGILPAPAEPVTLAQMEEGIAEGAVYGESGLDAE</sequence>
<feature type="domain" description="SpoVT-AbrB" evidence="2">
    <location>
        <begin position="1"/>
        <end position="47"/>
    </location>
</feature>